<sequence>STGVTRGQSRLCRAGCKLDCVCSSDLFSPPAECHVVAGRPTGCNDRLHSNLPETQQDKTSSQLLFC</sequence>
<evidence type="ECO:0000313" key="1">
    <source>
        <dbReference type="EMBL" id="KAJ4922618.1"/>
    </source>
</evidence>
<protein>
    <submittedName>
        <fullName evidence="1">Uncharacterized protein</fullName>
    </submittedName>
</protein>
<keyword evidence="2" id="KW-1185">Reference proteome</keyword>
<feature type="non-terminal residue" evidence="1">
    <location>
        <position position="66"/>
    </location>
</feature>
<gene>
    <name evidence="1" type="ORF">JOQ06_027874</name>
</gene>
<evidence type="ECO:0000313" key="2">
    <source>
        <dbReference type="Proteomes" id="UP001219934"/>
    </source>
</evidence>
<dbReference type="EMBL" id="JAPTMU010000064">
    <property type="protein sequence ID" value="KAJ4922618.1"/>
    <property type="molecule type" value="Genomic_DNA"/>
</dbReference>
<organism evidence="1 2">
    <name type="scientific">Pogonophryne albipinna</name>
    <dbReference type="NCBI Taxonomy" id="1090488"/>
    <lineage>
        <taxon>Eukaryota</taxon>
        <taxon>Metazoa</taxon>
        <taxon>Chordata</taxon>
        <taxon>Craniata</taxon>
        <taxon>Vertebrata</taxon>
        <taxon>Euteleostomi</taxon>
        <taxon>Actinopterygii</taxon>
        <taxon>Neopterygii</taxon>
        <taxon>Teleostei</taxon>
        <taxon>Neoteleostei</taxon>
        <taxon>Acanthomorphata</taxon>
        <taxon>Eupercaria</taxon>
        <taxon>Perciformes</taxon>
        <taxon>Notothenioidei</taxon>
        <taxon>Pogonophryne</taxon>
    </lineage>
</organism>
<name>A0AAD6F6R2_9TELE</name>
<feature type="non-terminal residue" evidence="1">
    <location>
        <position position="1"/>
    </location>
</feature>
<dbReference type="Proteomes" id="UP001219934">
    <property type="component" value="Unassembled WGS sequence"/>
</dbReference>
<proteinExistence type="predicted"/>
<reference evidence="1" key="1">
    <citation type="submission" date="2022-11" db="EMBL/GenBank/DDBJ databases">
        <title>Chromosome-level genome of Pogonophryne albipinna.</title>
        <authorList>
            <person name="Jo E."/>
        </authorList>
    </citation>
    <scope>NUCLEOTIDE SEQUENCE</scope>
    <source>
        <strain evidence="1">SGF0006</strain>
        <tissue evidence="1">Muscle</tissue>
    </source>
</reference>
<dbReference type="AlphaFoldDB" id="A0AAD6F6R2"/>
<accession>A0AAD6F6R2</accession>
<comment type="caution">
    <text evidence="1">The sequence shown here is derived from an EMBL/GenBank/DDBJ whole genome shotgun (WGS) entry which is preliminary data.</text>
</comment>